<comment type="caution">
    <text evidence="1">The sequence shown here is derived from an EMBL/GenBank/DDBJ whole genome shotgun (WGS) entry which is preliminary data.</text>
</comment>
<dbReference type="EMBL" id="SMKX01000060">
    <property type="protein sequence ID" value="TDD58016.1"/>
    <property type="molecule type" value="Genomic_DNA"/>
</dbReference>
<evidence type="ECO:0008006" key="3">
    <source>
        <dbReference type="Google" id="ProtNLM"/>
    </source>
</evidence>
<sequence>MIVEGSDDLLVLRDHISVDVSIFPANGRKNAITTAKTLLHWGFTDFVCVTDHDFDQPVAVADIAEVHYPYDRRDLESMLVTLGVLAAVLDHQGSQTKIATLGGSGALVQRIEEQVEPVTRLRAHNAQQNLGLAFDEVDLANKVDRTFLSLAVESYCAALVNASEAPISAKDALRITDAPYENLLGHAGKDTIAVAGVSLRKLAGTLEKAATAEPQLSAQVRSSAGLALAQSDWLRGLLHRLNSLGGSSNQ</sequence>
<protein>
    <recommendedName>
        <fullName evidence="3">DUF4435 domain-containing protein</fullName>
    </recommendedName>
</protein>
<dbReference type="Proteomes" id="UP000295124">
    <property type="component" value="Unassembled WGS sequence"/>
</dbReference>
<dbReference type="OrthoDB" id="5150153at2"/>
<keyword evidence="2" id="KW-1185">Reference proteome</keyword>
<evidence type="ECO:0000313" key="1">
    <source>
        <dbReference type="EMBL" id="TDD58016.1"/>
    </source>
</evidence>
<gene>
    <name evidence="1" type="ORF">E1263_20890</name>
</gene>
<proteinExistence type="predicted"/>
<accession>A0A4R4ZIY4</accession>
<dbReference type="RefSeq" id="WP_132169882.1">
    <property type="nucleotide sequence ID" value="NZ_SMKX01000060.1"/>
</dbReference>
<reference evidence="1 2" key="1">
    <citation type="submission" date="2019-03" db="EMBL/GenBank/DDBJ databases">
        <title>Draft genome sequences of novel Actinobacteria.</title>
        <authorList>
            <person name="Sahin N."/>
            <person name="Ay H."/>
            <person name="Saygin H."/>
        </authorList>
    </citation>
    <scope>NUCLEOTIDE SEQUENCE [LARGE SCALE GENOMIC DNA]</scope>
    <source>
        <strain evidence="1 2">JCM 13523</strain>
    </source>
</reference>
<organism evidence="1 2">
    <name type="scientific">Kribbella antibiotica</name>
    <dbReference type="NCBI Taxonomy" id="190195"/>
    <lineage>
        <taxon>Bacteria</taxon>
        <taxon>Bacillati</taxon>
        <taxon>Actinomycetota</taxon>
        <taxon>Actinomycetes</taxon>
        <taxon>Propionibacteriales</taxon>
        <taxon>Kribbellaceae</taxon>
        <taxon>Kribbella</taxon>
    </lineage>
</organism>
<dbReference type="AlphaFoldDB" id="A0A4R4ZIY4"/>
<evidence type="ECO:0000313" key="2">
    <source>
        <dbReference type="Proteomes" id="UP000295124"/>
    </source>
</evidence>
<name>A0A4R4ZIY4_9ACTN</name>